<name>A0ACC1ASK9_9ROSI</name>
<sequence>MAFSRTPLISFPSNLTPLCLLNGSVSSSCSGSDIFASFRFQNSTSGYAVSFEDYTGGCSFSCRRHLTAIPSSIDFFSGSSDFSCRS</sequence>
<evidence type="ECO:0000313" key="1">
    <source>
        <dbReference type="EMBL" id="KAJ0089618.1"/>
    </source>
</evidence>
<protein>
    <submittedName>
        <fullName evidence="1">Uncharacterized protein</fullName>
    </submittedName>
</protein>
<organism evidence="1 2">
    <name type="scientific">Pistacia atlantica</name>
    <dbReference type="NCBI Taxonomy" id="434234"/>
    <lineage>
        <taxon>Eukaryota</taxon>
        <taxon>Viridiplantae</taxon>
        <taxon>Streptophyta</taxon>
        <taxon>Embryophyta</taxon>
        <taxon>Tracheophyta</taxon>
        <taxon>Spermatophyta</taxon>
        <taxon>Magnoliopsida</taxon>
        <taxon>eudicotyledons</taxon>
        <taxon>Gunneridae</taxon>
        <taxon>Pentapetalae</taxon>
        <taxon>rosids</taxon>
        <taxon>malvids</taxon>
        <taxon>Sapindales</taxon>
        <taxon>Anacardiaceae</taxon>
        <taxon>Pistacia</taxon>
    </lineage>
</organism>
<dbReference type="EMBL" id="CM047904">
    <property type="protein sequence ID" value="KAJ0089618.1"/>
    <property type="molecule type" value="Genomic_DNA"/>
</dbReference>
<accession>A0ACC1ASK9</accession>
<reference evidence="2" key="1">
    <citation type="journal article" date="2023" name="G3 (Bethesda)">
        <title>Genome assembly and association tests identify interacting loci associated with vigor, precocity, and sex in interspecific pistachio rootstocks.</title>
        <authorList>
            <person name="Palmer W."/>
            <person name="Jacygrad E."/>
            <person name="Sagayaradj S."/>
            <person name="Cavanaugh K."/>
            <person name="Han R."/>
            <person name="Bertier L."/>
            <person name="Beede B."/>
            <person name="Kafkas S."/>
            <person name="Golino D."/>
            <person name="Preece J."/>
            <person name="Michelmore R."/>
        </authorList>
    </citation>
    <scope>NUCLEOTIDE SEQUENCE [LARGE SCALE GENOMIC DNA]</scope>
</reference>
<dbReference type="Proteomes" id="UP001164250">
    <property type="component" value="Chromosome 8"/>
</dbReference>
<evidence type="ECO:0000313" key="2">
    <source>
        <dbReference type="Proteomes" id="UP001164250"/>
    </source>
</evidence>
<comment type="caution">
    <text evidence="1">The sequence shown here is derived from an EMBL/GenBank/DDBJ whole genome shotgun (WGS) entry which is preliminary data.</text>
</comment>
<keyword evidence="2" id="KW-1185">Reference proteome</keyword>
<gene>
    <name evidence="1" type="ORF">Patl1_14896</name>
</gene>
<proteinExistence type="predicted"/>